<organism evidence="1 2">
    <name type="scientific">Sungouiella intermedia</name>
    <dbReference type="NCBI Taxonomy" id="45354"/>
    <lineage>
        <taxon>Eukaryota</taxon>
        <taxon>Fungi</taxon>
        <taxon>Dikarya</taxon>
        <taxon>Ascomycota</taxon>
        <taxon>Saccharomycotina</taxon>
        <taxon>Pichiomycetes</taxon>
        <taxon>Metschnikowiaceae</taxon>
        <taxon>Sungouiella</taxon>
    </lineage>
</organism>
<accession>A0A1L0C1N8</accession>
<dbReference type="PANTHER" id="PTHR32134:SF92">
    <property type="entry name" value="FNIP REPEAT-CONTAINING PROTEIN"/>
    <property type="match status" value="1"/>
</dbReference>
<dbReference type="AlphaFoldDB" id="A0A1L0C1N8"/>
<dbReference type="PROSITE" id="PS51450">
    <property type="entry name" value="LRR"/>
    <property type="match status" value="1"/>
</dbReference>
<dbReference type="InterPro" id="IPR032675">
    <property type="entry name" value="LRR_dom_sf"/>
</dbReference>
<dbReference type="Pfam" id="PF13516">
    <property type="entry name" value="LRR_6"/>
    <property type="match status" value="1"/>
</dbReference>
<dbReference type="Proteomes" id="UP000182334">
    <property type="component" value="Chromosome VI"/>
</dbReference>
<keyword evidence="2" id="KW-1185">Reference proteome</keyword>
<name>A0A1L0C1N8_9ASCO</name>
<dbReference type="OrthoDB" id="4019115at2759"/>
<dbReference type="STRING" id="45354.A0A1L0C1N8"/>
<protein>
    <submittedName>
        <fullName evidence="1">CIC11C00000003221</fullName>
    </submittedName>
</protein>
<reference evidence="1 2" key="1">
    <citation type="submission" date="2016-10" db="EMBL/GenBank/DDBJ databases">
        <authorList>
            <person name="de Groot N.N."/>
        </authorList>
    </citation>
    <scope>NUCLEOTIDE SEQUENCE [LARGE SCALE GENOMIC DNA]</scope>
    <source>
        <strain evidence="1 2">CBS 141442</strain>
    </source>
</reference>
<dbReference type="InterPro" id="IPR051251">
    <property type="entry name" value="STK_FNIP-Repeat"/>
</dbReference>
<proteinExistence type="predicted"/>
<gene>
    <name evidence="1" type="ORF">SAMEA4029010_CIC11G00000003221</name>
</gene>
<dbReference type="InterPro" id="IPR001611">
    <property type="entry name" value="Leu-rich_rpt"/>
</dbReference>
<dbReference type="EMBL" id="LT635761">
    <property type="protein sequence ID" value="SGZ56658.1"/>
    <property type="molecule type" value="Genomic_DNA"/>
</dbReference>
<evidence type="ECO:0000313" key="1">
    <source>
        <dbReference type="EMBL" id="SGZ56658.1"/>
    </source>
</evidence>
<evidence type="ECO:0000313" key="2">
    <source>
        <dbReference type="Proteomes" id="UP000182334"/>
    </source>
</evidence>
<sequence>MFIQVGSKRRHWATDPYSIWHIHAPRDPYLHHRPGRLATQVLQGPGKVLLPLPLEVIAYILLHVPYPNLKFFYDNLPAGDSLRLVIASKLYENVHYGQYDPNDQSRYHISISELIALARGEIKALIRSLSFHGYQNDAFLSFCIRYPVFVSQIPQIEFDGTQEYLRSYASNVPLDNMVKLRFVEADDLDMHLIPPNLREVFLNFNDLSPPVFKRWPSKLRTLEIRDCESVLDIELPAGLELLACFDSGELWRQFPPGLKKLKLVSNVDTFLNDFTFPDQLTDLTFDSDDFEDPDIVLLQWPTSLKRLDLSNNAITSLVGVSLPRCLEVLRLEFCQIFTLENVNLPSLLKQLYLKGNPLSSMDNVKLPNLRILDISANPNSNSENIESLSKVLFPSLLEKLVAEEQPVSDWSSTLLPTGLKVLLIQTSEHPLSLTFPPTLEVLHLKFPESSDSSIFDLKLPTTLYLLEVKNGISKRIPWNLPYLKDMTMVNLTGNVVIPDTVKTLSLESQDWSLFRNLKVPYGVEKLKVSCLLKEYPDTVVDLDIENFDTHGDVQMPLQLRSLRVNTCDFTGPIPEENLKLPKTLQRLEGDVAACLAESVNWKYKIS</sequence>
<dbReference type="SUPFAM" id="SSF52058">
    <property type="entry name" value="L domain-like"/>
    <property type="match status" value="1"/>
</dbReference>
<dbReference type="Gene3D" id="3.80.10.10">
    <property type="entry name" value="Ribonuclease Inhibitor"/>
    <property type="match status" value="1"/>
</dbReference>
<dbReference type="PANTHER" id="PTHR32134">
    <property type="entry name" value="FNIP REPEAT-CONTAINING PROTEIN"/>
    <property type="match status" value="1"/>
</dbReference>